<dbReference type="Pfam" id="PF01706">
    <property type="entry name" value="FliG_C"/>
    <property type="match status" value="1"/>
</dbReference>
<dbReference type="InterPro" id="IPR000090">
    <property type="entry name" value="Flg_Motor_Flig"/>
</dbReference>
<feature type="domain" description="Flagellar motor switch protein FliG N-terminal" evidence="12">
    <location>
        <begin position="5"/>
        <end position="100"/>
    </location>
</feature>
<dbReference type="InterPro" id="IPR032779">
    <property type="entry name" value="FliG_M"/>
</dbReference>
<evidence type="ECO:0000256" key="1">
    <source>
        <dbReference type="ARBA" id="ARBA00004117"/>
    </source>
</evidence>
<comment type="caution">
    <text evidence="13">The sequence shown here is derived from an EMBL/GenBank/DDBJ whole genome shotgun (WGS) entry which is preliminary data.</text>
</comment>
<dbReference type="EMBL" id="BOPG01000001">
    <property type="protein sequence ID" value="GIJ52513.1"/>
    <property type="molecule type" value="Genomic_DNA"/>
</dbReference>
<dbReference type="NCBIfam" id="TIGR00207">
    <property type="entry name" value="fliG"/>
    <property type="match status" value="1"/>
</dbReference>
<dbReference type="SUPFAM" id="SSF48029">
    <property type="entry name" value="FliG"/>
    <property type="match status" value="2"/>
</dbReference>
<evidence type="ECO:0000259" key="10">
    <source>
        <dbReference type="Pfam" id="PF01706"/>
    </source>
</evidence>
<proteinExistence type="inferred from homology"/>
<evidence type="ECO:0000259" key="12">
    <source>
        <dbReference type="Pfam" id="PF14842"/>
    </source>
</evidence>
<dbReference type="Gene3D" id="1.10.220.30">
    <property type="match status" value="3"/>
</dbReference>
<comment type="similarity">
    <text evidence="3">Belongs to the FliG family.</text>
</comment>
<evidence type="ECO:0000256" key="5">
    <source>
        <dbReference type="ARBA" id="ARBA00022475"/>
    </source>
</evidence>
<keyword evidence="13" id="KW-0966">Cell projection</keyword>
<keyword evidence="7" id="KW-0283">Flagellar rotation</keyword>
<dbReference type="Pfam" id="PF14842">
    <property type="entry name" value="FliG_N"/>
    <property type="match status" value="1"/>
</dbReference>
<evidence type="ECO:0000259" key="11">
    <source>
        <dbReference type="Pfam" id="PF14841"/>
    </source>
</evidence>
<evidence type="ECO:0000313" key="13">
    <source>
        <dbReference type="EMBL" id="GIJ52513.1"/>
    </source>
</evidence>
<dbReference type="PANTHER" id="PTHR30534">
    <property type="entry name" value="FLAGELLAR MOTOR SWITCH PROTEIN FLIG"/>
    <property type="match status" value="1"/>
</dbReference>
<keyword evidence="9" id="KW-0975">Bacterial flagellum</keyword>
<dbReference type="PANTHER" id="PTHR30534:SF0">
    <property type="entry name" value="FLAGELLAR MOTOR SWITCH PROTEIN FLIG"/>
    <property type="match status" value="1"/>
</dbReference>
<sequence length="335" mass="36916">MADDMSGLRKAAVLLVQMGKEHAAKVLGQMRDSEVEELTAEIVRTAYVDADAIDNVVDEFHSMMTVQRHVAQGGMDFAREMLVQSLGRDKANEIVDRLAAVFADLPFAFLEKADSRQLLSFVQDEHPQTVALVLAHMTASAASQVLSGLSPDLQADVANRIAVMDRTSPDIVRQVEATLKRKLSSVLQPSDLSSVGGLQPLVDIINRSDRATERMILEGLTERNPELAELVRAQMFVFEDIVTLDDRAIQLVLRQVESGDLAVALKGVREDVRQKVMKNMSERAAENLSEEIELLGPQRVKTVEDAQAKIVQSIRALEESGQIMITRGDDDEMVG</sequence>
<evidence type="ECO:0000313" key="14">
    <source>
        <dbReference type="Proteomes" id="UP000612585"/>
    </source>
</evidence>
<accession>A0A8J4DWP9</accession>
<dbReference type="Pfam" id="PF14841">
    <property type="entry name" value="FliG_M"/>
    <property type="match status" value="1"/>
</dbReference>
<dbReference type="GO" id="GO:0005886">
    <property type="term" value="C:plasma membrane"/>
    <property type="evidence" value="ECO:0007669"/>
    <property type="project" value="UniProtKB-SubCell"/>
</dbReference>
<dbReference type="GO" id="GO:0009425">
    <property type="term" value="C:bacterial-type flagellum basal body"/>
    <property type="evidence" value="ECO:0007669"/>
    <property type="project" value="UniProtKB-SubCell"/>
</dbReference>
<dbReference type="InterPro" id="IPR011002">
    <property type="entry name" value="FliG_a-hlx"/>
</dbReference>
<protein>
    <recommendedName>
        <fullName evidence="4">Flagellar motor switch protein FliG</fullName>
    </recommendedName>
</protein>
<dbReference type="Proteomes" id="UP000612585">
    <property type="component" value="Unassembled WGS sequence"/>
</dbReference>
<comment type="subcellular location">
    <subcellularLocation>
        <location evidence="1">Bacterial flagellum basal body</location>
    </subcellularLocation>
    <subcellularLocation>
        <location evidence="2">Cell membrane</location>
        <topology evidence="2">Peripheral membrane protein</topology>
        <orientation evidence="2">Cytoplasmic side</orientation>
    </subcellularLocation>
</comment>
<evidence type="ECO:0000256" key="4">
    <source>
        <dbReference type="ARBA" id="ARBA00021870"/>
    </source>
</evidence>
<keyword evidence="8" id="KW-0472">Membrane</keyword>
<dbReference type="InterPro" id="IPR028263">
    <property type="entry name" value="FliG_N"/>
</dbReference>
<dbReference type="AlphaFoldDB" id="A0A8J4DWP9"/>
<dbReference type="PRINTS" id="PR00954">
    <property type="entry name" value="FLGMOTORFLIG"/>
</dbReference>
<evidence type="ECO:0000256" key="2">
    <source>
        <dbReference type="ARBA" id="ARBA00004413"/>
    </source>
</evidence>
<evidence type="ECO:0000256" key="3">
    <source>
        <dbReference type="ARBA" id="ARBA00010299"/>
    </source>
</evidence>
<keyword evidence="6" id="KW-0145">Chemotaxis</keyword>
<dbReference type="GO" id="GO:0003774">
    <property type="term" value="F:cytoskeletal motor activity"/>
    <property type="evidence" value="ECO:0007669"/>
    <property type="project" value="InterPro"/>
</dbReference>
<feature type="domain" description="Flagellar motor switch protein FliG middle" evidence="11">
    <location>
        <begin position="116"/>
        <end position="188"/>
    </location>
</feature>
<keyword evidence="5" id="KW-1003">Cell membrane</keyword>
<feature type="domain" description="Flagellar motor switch protein FliG C-terminal" evidence="10">
    <location>
        <begin position="219"/>
        <end position="325"/>
    </location>
</feature>
<evidence type="ECO:0000256" key="7">
    <source>
        <dbReference type="ARBA" id="ARBA00022779"/>
    </source>
</evidence>
<dbReference type="GO" id="GO:0071973">
    <property type="term" value="P:bacterial-type flagellum-dependent cell motility"/>
    <property type="evidence" value="ECO:0007669"/>
    <property type="project" value="InterPro"/>
</dbReference>
<evidence type="ECO:0000256" key="9">
    <source>
        <dbReference type="ARBA" id="ARBA00023143"/>
    </source>
</evidence>
<evidence type="ECO:0000256" key="8">
    <source>
        <dbReference type="ARBA" id="ARBA00023136"/>
    </source>
</evidence>
<reference evidence="13" key="1">
    <citation type="submission" date="2021-01" db="EMBL/GenBank/DDBJ databases">
        <title>Whole genome shotgun sequence of Virgisporangium aurantiacum NBRC 16421.</title>
        <authorList>
            <person name="Komaki H."/>
            <person name="Tamura T."/>
        </authorList>
    </citation>
    <scope>NUCLEOTIDE SEQUENCE</scope>
    <source>
        <strain evidence="13">NBRC 16421</strain>
    </source>
</reference>
<evidence type="ECO:0000256" key="6">
    <source>
        <dbReference type="ARBA" id="ARBA00022500"/>
    </source>
</evidence>
<dbReference type="RefSeq" id="WP_239151177.1">
    <property type="nucleotide sequence ID" value="NZ_BOPG01000001.1"/>
</dbReference>
<name>A0A8J4DWP9_9ACTN</name>
<gene>
    <name evidence="13" type="ORF">Vau01_000290</name>
</gene>
<dbReference type="PIRSF" id="PIRSF003161">
    <property type="entry name" value="FliG"/>
    <property type="match status" value="1"/>
</dbReference>
<dbReference type="InterPro" id="IPR023087">
    <property type="entry name" value="Flg_Motor_Flig_C"/>
</dbReference>
<organism evidence="13 14">
    <name type="scientific">Virgisporangium aurantiacum</name>
    <dbReference type="NCBI Taxonomy" id="175570"/>
    <lineage>
        <taxon>Bacteria</taxon>
        <taxon>Bacillati</taxon>
        <taxon>Actinomycetota</taxon>
        <taxon>Actinomycetes</taxon>
        <taxon>Micromonosporales</taxon>
        <taxon>Micromonosporaceae</taxon>
        <taxon>Virgisporangium</taxon>
    </lineage>
</organism>
<keyword evidence="13" id="KW-0969">Cilium</keyword>
<keyword evidence="13" id="KW-0282">Flagellum</keyword>
<dbReference type="GO" id="GO:0006935">
    <property type="term" value="P:chemotaxis"/>
    <property type="evidence" value="ECO:0007669"/>
    <property type="project" value="UniProtKB-KW"/>
</dbReference>
<keyword evidence="14" id="KW-1185">Reference proteome</keyword>